<dbReference type="InterPro" id="IPR011330">
    <property type="entry name" value="Glyco_hydro/deAcase_b/a-brl"/>
</dbReference>
<dbReference type="SUPFAM" id="SSF88713">
    <property type="entry name" value="Glycoside hydrolase/deacetylase"/>
    <property type="match status" value="1"/>
</dbReference>
<evidence type="ECO:0000256" key="1">
    <source>
        <dbReference type="ARBA" id="ARBA00004613"/>
    </source>
</evidence>
<dbReference type="Pfam" id="PF01522">
    <property type="entry name" value="Polysacc_deac_1"/>
    <property type="match status" value="1"/>
</dbReference>
<keyword evidence="5" id="KW-1185">Reference proteome</keyword>
<dbReference type="InterPro" id="IPR051398">
    <property type="entry name" value="Polysacch_Deacetylase"/>
</dbReference>
<evidence type="ECO:0000313" key="5">
    <source>
        <dbReference type="Proteomes" id="UP000671913"/>
    </source>
</evidence>
<dbReference type="PROSITE" id="PS51257">
    <property type="entry name" value="PROKAR_LIPOPROTEIN"/>
    <property type="match status" value="1"/>
</dbReference>
<dbReference type="GO" id="GO:0005975">
    <property type="term" value="P:carbohydrate metabolic process"/>
    <property type="evidence" value="ECO:0007669"/>
    <property type="project" value="InterPro"/>
</dbReference>
<dbReference type="PANTHER" id="PTHR34216:SF3">
    <property type="entry name" value="POLY-BETA-1,6-N-ACETYL-D-GLUCOSAMINE N-DEACETYLASE"/>
    <property type="match status" value="1"/>
</dbReference>
<dbReference type="Proteomes" id="UP000671913">
    <property type="component" value="Chromosome"/>
</dbReference>
<evidence type="ECO:0000256" key="2">
    <source>
        <dbReference type="ARBA" id="ARBA00022729"/>
    </source>
</evidence>
<keyword evidence="2" id="KW-0732">Signal</keyword>
<gene>
    <name evidence="4" type="ORF">ACETAC_08490</name>
</gene>
<dbReference type="InterPro" id="IPR002509">
    <property type="entry name" value="NODB_dom"/>
</dbReference>
<dbReference type="GO" id="GO:0005576">
    <property type="term" value="C:extracellular region"/>
    <property type="evidence" value="ECO:0007669"/>
    <property type="project" value="UniProtKB-SubCell"/>
</dbReference>
<organism evidence="4 5">
    <name type="scientific">Aceticella autotrophica</name>
    <dbReference type="NCBI Taxonomy" id="2755338"/>
    <lineage>
        <taxon>Bacteria</taxon>
        <taxon>Bacillati</taxon>
        <taxon>Bacillota</taxon>
        <taxon>Clostridia</taxon>
        <taxon>Thermoanaerobacterales</taxon>
        <taxon>Thermoanaerobacteraceae</taxon>
        <taxon>Aceticella</taxon>
    </lineage>
</organism>
<sequence length="284" mass="32670">MKNLNRIIGSLILLTIFVTGCSFTQKEKTLTIPNNLKGNGLVVLCYHRVLPTWVLHWGKLFYPSESELSRYAISTKDFNKQLNYLKQQGVRFVTPQEAEDFLNGRKLFSGKLVLITFDDGDLSVYKHAFPVLKEKHIPFMLFFIAGQAGKEWEGFNMCTWNQLKEMVGSGLCTVGLHTYDLHYFDSQTKKPVFLLPDKEKLFAADTEKGINSFKKQLGIKVKYFAYPYGFGTPSTDRILIGHQIPYIFTLDSRVNHQGDPCFFIGRILVTPNSWQKVADWARYR</sequence>
<evidence type="ECO:0000313" key="4">
    <source>
        <dbReference type="EMBL" id="QSZ26907.1"/>
    </source>
</evidence>
<comment type="subcellular location">
    <subcellularLocation>
        <location evidence="1">Secreted</location>
    </subcellularLocation>
</comment>
<dbReference type="RefSeq" id="WP_284679595.1">
    <property type="nucleotide sequence ID" value="NZ_CP060096.1"/>
</dbReference>
<evidence type="ECO:0000259" key="3">
    <source>
        <dbReference type="PROSITE" id="PS51677"/>
    </source>
</evidence>
<protein>
    <submittedName>
        <fullName evidence="4">Polysaccharide deacetylase family protein</fullName>
    </submittedName>
</protein>
<name>A0A975GA94_9THEO</name>
<dbReference type="Gene3D" id="3.20.20.370">
    <property type="entry name" value="Glycoside hydrolase/deacetylase"/>
    <property type="match status" value="1"/>
</dbReference>
<feature type="domain" description="NodB homology" evidence="3">
    <location>
        <begin position="111"/>
        <end position="284"/>
    </location>
</feature>
<dbReference type="GO" id="GO:0016810">
    <property type="term" value="F:hydrolase activity, acting on carbon-nitrogen (but not peptide) bonds"/>
    <property type="evidence" value="ECO:0007669"/>
    <property type="project" value="InterPro"/>
</dbReference>
<dbReference type="PROSITE" id="PS51677">
    <property type="entry name" value="NODB"/>
    <property type="match status" value="1"/>
</dbReference>
<dbReference type="EMBL" id="CP060096">
    <property type="protein sequence ID" value="QSZ26907.1"/>
    <property type="molecule type" value="Genomic_DNA"/>
</dbReference>
<accession>A0A975GA94</accession>
<proteinExistence type="predicted"/>
<dbReference type="KEGG" id="aaut:ACETAC_08490"/>
<dbReference type="PANTHER" id="PTHR34216">
    <property type="match status" value="1"/>
</dbReference>
<dbReference type="AlphaFoldDB" id="A0A975GA94"/>
<reference evidence="4" key="1">
    <citation type="submission" date="2020-08" db="EMBL/GenBank/DDBJ databases">
        <title>Genomic insights into the carbon and energy metabolism of the first obligate autotrophic acetogenic bacterium Aceticella autotrophica gen. nov., sp. nov.</title>
        <authorList>
            <person name="Toshchakov S.V."/>
            <person name="Elcheninov A.G."/>
            <person name="Kublanov I.V."/>
            <person name="Frolov E.N."/>
            <person name="Lebedinsky A.V."/>
        </authorList>
    </citation>
    <scope>NUCLEOTIDE SEQUENCE</scope>
    <source>
        <strain evidence="4">3443-3Ac</strain>
    </source>
</reference>